<dbReference type="AlphaFoldDB" id="A0AAE9Y510"/>
<name>A0AAE9Y510_9ACTN</name>
<organism evidence="4 5">
    <name type="scientific">Iamia majanohamensis</name>
    <dbReference type="NCBI Taxonomy" id="467976"/>
    <lineage>
        <taxon>Bacteria</taxon>
        <taxon>Bacillati</taxon>
        <taxon>Actinomycetota</taxon>
        <taxon>Acidimicrobiia</taxon>
        <taxon>Acidimicrobiales</taxon>
        <taxon>Iamiaceae</taxon>
        <taxon>Iamia</taxon>
    </lineage>
</organism>
<protein>
    <submittedName>
        <fullName evidence="4">Alpha/beta hydrolase</fullName>
    </submittedName>
</protein>
<evidence type="ECO:0000259" key="3">
    <source>
        <dbReference type="Pfam" id="PF12697"/>
    </source>
</evidence>
<accession>A0AAE9Y510</accession>
<evidence type="ECO:0000313" key="5">
    <source>
        <dbReference type="Proteomes" id="UP001216390"/>
    </source>
</evidence>
<evidence type="ECO:0000256" key="1">
    <source>
        <dbReference type="ARBA" id="ARBA00022801"/>
    </source>
</evidence>
<dbReference type="EMBL" id="CP116942">
    <property type="protein sequence ID" value="WCO65401.1"/>
    <property type="molecule type" value="Genomic_DNA"/>
</dbReference>
<feature type="region of interest" description="Disordered" evidence="2">
    <location>
        <begin position="337"/>
        <end position="381"/>
    </location>
</feature>
<keyword evidence="5" id="KW-1185">Reference proteome</keyword>
<dbReference type="Proteomes" id="UP001216390">
    <property type="component" value="Chromosome"/>
</dbReference>
<dbReference type="Pfam" id="PF12697">
    <property type="entry name" value="Abhydrolase_6"/>
    <property type="match status" value="1"/>
</dbReference>
<dbReference type="PRINTS" id="PR00111">
    <property type="entry name" value="ABHYDROLASE"/>
</dbReference>
<reference evidence="4" key="1">
    <citation type="submission" date="2023-01" db="EMBL/GenBank/DDBJ databases">
        <title>The diversity of Class Acidimicrobiia in South China Sea sediment environments and the proposal of Iamia marina sp. nov., a novel species of the genus Iamia.</title>
        <authorList>
            <person name="He Y."/>
            <person name="Tian X."/>
        </authorList>
    </citation>
    <scope>NUCLEOTIDE SEQUENCE</scope>
    <source>
        <strain evidence="4">DSM 19957</strain>
    </source>
</reference>
<dbReference type="InterPro" id="IPR050266">
    <property type="entry name" value="AB_hydrolase_sf"/>
</dbReference>
<proteinExistence type="predicted"/>
<dbReference type="GO" id="GO:0016787">
    <property type="term" value="F:hydrolase activity"/>
    <property type="evidence" value="ECO:0007669"/>
    <property type="project" value="UniProtKB-KW"/>
</dbReference>
<gene>
    <name evidence="4" type="ORF">PO878_12930</name>
</gene>
<dbReference type="RefSeq" id="WP_272734926.1">
    <property type="nucleotide sequence ID" value="NZ_CP116942.1"/>
</dbReference>
<keyword evidence="1 4" id="KW-0378">Hydrolase</keyword>
<dbReference type="KEGG" id="ima:PO878_12930"/>
<dbReference type="PANTHER" id="PTHR43798">
    <property type="entry name" value="MONOACYLGLYCEROL LIPASE"/>
    <property type="match status" value="1"/>
</dbReference>
<feature type="domain" description="AB hydrolase-1" evidence="3">
    <location>
        <begin position="52"/>
        <end position="285"/>
    </location>
</feature>
<evidence type="ECO:0000256" key="2">
    <source>
        <dbReference type="SAM" id="MobiDB-lite"/>
    </source>
</evidence>
<sequence length="381" mass="40840">MQTSSDDAPVIGPEGRPEQIRSRRLPRLARHVVTLSDGHEVGVAVCGRGVPLVLVHGFSAEGILYAQTLSRLVGRGFRVIAIDTAGHGGTLGLPTGGASMEHYTRMLGRVLDELGIRRAVLCGHSMGGRLVTELAAQEPDRAIAVVLLDAIVGDTWDRMVNLFRVAPPLLAGVGGVLLVDSVATLPLLRDPGQARKLGRLVAPVIAGHLRRPWRMAGPAISILRSRGSGWMLDRIAEEGIPLVVIHGERDVAVPLATARDASERGHGALVTVEKAGHSWLLRDPRTLPAILDALIASHVGEAITARIADDLGLSSPGYLDQTTFDDLDEAYLDPDAQVLDLTPPPTDPDTLPRQGRPRYRWSMVDRAPDPPVPDNVTRLHA</sequence>
<dbReference type="PANTHER" id="PTHR43798:SF31">
    <property type="entry name" value="AB HYDROLASE SUPERFAMILY PROTEIN YCLE"/>
    <property type="match status" value="1"/>
</dbReference>
<dbReference type="InterPro" id="IPR029058">
    <property type="entry name" value="AB_hydrolase_fold"/>
</dbReference>
<dbReference type="InterPro" id="IPR000073">
    <property type="entry name" value="AB_hydrolase_1"/>
</dbReference>
<dbReference type="Gene3D" id="3.40.50.1820">
    <property type="entry name" value="alpha/beta hydrolase"/>
    <property type="match status" value="1"/>
</dbReference>
<evidence type="ECO:0000313" key="4">
    <source>
        <dbReference type="EMBL" id="WCO65401.1"/>
    </source>
</evidence>
<dbReference type="GO" id="GO:0016020">
    <property type="term" value="C:membrane"/>
    <property type="evidence" value="ECO:0007669"/>
    <property type="project" value="TreeGrafter"/>
</dbReference>
<dbReference type="SUPFAM" id="SSF53474">
    <property type="entry name" value="alpha/beta-Hydrolases"/>
    <property type="match status" value="1"/>
</dbReference>